<sequence length="363" mass="40196">MKILVHSGYKVDSPHSVRPEAEVYIALARKGHEITIVTQPGEYEYFKRFQTQGLHTIGAYPKNKIDFSHIQFLRKELKKGYDIAYGYNSKTIPNLAFAAIGLPTKVIAYRGTVGGLYRYDPSSYLTALHPRVDAVIAVSNAVRDDVRKRSFLPNERVITIYKGHDIQWYDDEPKTDLTSLGISKDAFTVICAANARPSKGIEILLDAFGQLSYTDNIHLVFAGNGFEQEPYQSLINSHPLKNQIHLLGHRNDIIGLMKAADVQVQPSIKGEGLPKTIIEAMGGATPSIVTTTGGGKELILEGKTGFVVPTHDAMAIAKHLGQLIANPSQAKEMGQLAKERLKTEFSLVKSIEEHEHFFKTLIS</sequence>
<reference evidence="3 4" key="1">
    <citation type="submission" date="2018-06" db="EMBL/GenBank/DDBJ databases">
        <authorList>
            <consortium name="Pathogen Informatics"/>
            <person name="Doyle S."/>
        </authorList>
    </citation>
    <scope>NUCLEOTIDE SEQUENCE [LARGE SCALE GENOMIC DNA]</scope>
    <source>
        <strain evidence="3 4">NCTC13337</strain>
    </source>
</reference>
<keyword evidence="3" id="KW-0808">Transferase</keyword>
<dbReference type="EMBL" id="UHIC01000001">
    <property type="protein sequence ID" value="SUO96846.1"/>
    <property type="molecule type" value="Genomic_DNA"/>
</dbReference>
<dbReference type="GO" id="GO:0043750">
    <property type="term" value="F:phosphatidylinositol alpha-mannosyltransferase activity"/>
    <property type="evidence" value="ECO:0007669"/>
    <property type="project" value="UniProtKB-EC"/>
</dbReference>
<dbReference type="PANTHER" id="PTHR12526">
    <property type="entry name" value="GLYCOSYLTRANSFERASE"/>
    <property type="match status" value="1"/>
</dbReference>
<dbReference type="Proteomes" id="UP000254601">
    <property type="component" value="Unassembled WGS sequence"/>
</dbReference>
<evidence type="ECO:0000259" key="2">
    <source>
        <dbReference type="Pfam" id="PF13439"/>
    </source>
</evidence>
<dbReference type="OrthoDB" id="9787293at2"/>
<protein>
    <submittedName>
        <fullName evidence="3">GDP-mannose-dependent alpha-(1-2)-phosphatidylinositol mannosyltransferase</fullName>
        <ecNumber evidence="3">2.4.1.345</ecNumber>
    </submittedName>
</protein>
<name>A0A380MXS9_9GAMM</name>
<dbReference type="EC" id="2.4.1.345" evidence="3"/>
<dbReference type="Gene3D" id="3.40.50.2000">
    <property type="entry name" value="Glycogen Phosphorylase B"/>
    <property type="match status" value="2"/>
</dbReference>
<keyword evidence="4" id="KW-1185">Reference proteome</keyword>
<dbReference type="InterPro" id="IPR028098">
    <property type="entry name" value="Glyco_trans_4-like_N"/>
</dbReference>
<gene>
    <name evidence="3" type="primary">pimA</name>
    <name evidence="3" type="ORF">NCTC13337_02047</name>
</gene>
<dbReference type="CDD" id="cd03801">
    <property type="entry name" value="GT4_PimA-like"/>
    <property type="match status" value="1"/>
</dbReference>
<feature type="domain" description="Glycosyl transferase family 1" evidence="1">
    <location>
        <begin position="179"/>
        <end position="340"/>
    </location>
</feature>
<evidence type="ECO:0000313" key="3">
    <source>
        <dbReference type="EMBL" id="SUO96846.1"/>
    </source>
</evidence>
<keyword evidence="3" id="KW-0328">Glycosyltransferase</keyword>
<dbReference type="AlphaFoldDB" id="A0A380MXS9"/>
<dbReference type="RefSeq" id="WP_072575737.1">
    <property type="nucleotide sequence ID" value="NZ_LWHB01000023.1"/>
</dbReference>
<dbReference type="Pfam" id="PF13439">
    <property type="entry name" value="Glyco_transf_4"/>
    <property type="match status" value="1"/>
</dbReference>
<organism evidence="3 4">
    <name type="scientific">Suttonella ornithocola</name>
    <dbReference type="NCBI Taxonomy" id="279832"/>
    <lineage>
        <taxon>Bacteria</taxon>
        <taxon>Pseudomonadati</taxon>
        <taxon>Pseudomonadota</taxon>
        <taxon>Gammaproteobacteria</taxon>
        <taxon>Cardiobacteriales</taxon>
        <taxon>Cardiobacteriaceae</taxon>
        <taxon>Suttonella</taxon>
    </lineage>
</organism>
<evidence type="ECO:0000259" key="1">
    <source>
        <dbReference type="Pfam" id="PF00534"/>
    </source>
</evidence>
<dbReference type="SUPFAM" id="SSF53756">
    <property type="entry name" value="UDP-Glycosyltransferase/glycogen phosphorylase"/>
    <property type="match status" value="1"/>
</dbReference>
<dbReference type="GO" id="GO:1901135">
    <property type="term" value="P:carbohydrate derivative metabolic process"/>
    <property type="evidence" value="ECO:0007669"/>
    <property type="project" value="UniProtKB-ARBA"/>
</dbReference>
<dbReference type="Pfam" id="PF00534">
    <property type="entry name" value="Glycos_transf_1"/>
    <property type="match status" value="1"/>
</dbReference>
<proteinExistence type="predicted"/>
<evidence type="ECO:0000313" key="4">
    <source>
        <dbReference type="Proteomes" id="UP000254601"/>
    </source>
</evidence>
<accession>A0A380MXS9</accession>
<feature type="domain" description="Glycosyltransferase subfamily 4-like N-terminal" evidence="2">
    <location>
        <begin position="25"/>
        <end position="167"/>
    </location>
</feature>
<dbReference type="InterPro" id="IPR001296">
    <property type="entry name" value="Glyco_trans_1"/>
</dbReference>